<dbReference type="SUPFAM" id="SSF52374">
    <property type="entry name" value="Nucleotidylyl transferase"/>
    <property type="match status" value="1"/>
</dbReference>
<dbReference type="Gene3D" id="3.40.50.620">
    <property type="entry name" value="HUPs"/>
    <property type="match status" value="1"/>
</dbReference>
<dbReference type="Proteomes" id="UP001266305">
    <property type="component" value="Unassembled WGS sequence"/>
</dbReference>
<dbReference type="InterPro" id="IPR024909">
    <property type="entry name" value="Cys-tRNA/MSH_ligase"/>
</dbReference>
<proteinExistence type="predicted"/>
<evidence type="ECO:0000259" key="6">
    <source>
        <dbReference type="Pfam" id="PF01406"/>
    </source>
</evidence>
<dbReference type="PANTHER" id="PTHR10890:SF3">
    <property type="entry name" value="CYSTEINE--TRNA LIGASE, CYTOPLASMIC"/>
    <property type="match status" value="1"/>
</dbReference>
<feature type="signal peptide" evidence="5">
    <location>
        <begin position="1"/>
        <end position="19"/>
    </location>
</feature>
<evidence type="ECO:0000256" key="5">
    <source>
        <dbReference type="SAM" id="SignalP"/>
    </source>
</evidence>
<organism evidence="7 8">
    <name type="scientific">Saguinus oedipus</name>
    <name type="common">Cotton-top tamarin</name>
    <name type="synonym">Oedipomidas oedipus</name>
    <dbReference type="NCBI Taxonomy" id="9490"/>
    <lineage>
        <taxon>Eukaryota</taxon>
        <taxon>Metazoa</taxon>
        <taxon>Chordata</taxon>
        <taxon>Craniata</taxon>
        <taxon>Vertebrata</taxon>
        <taxon>Euteleostomi</taxon>
        <taxon>Mammalia</taxon>
        <taxon>Eutheria</taxon>
        <taxon>Euarchontoglires</taxon>
        <taxon>Primates</taxon>
        <taxon>Haplorrhini</taxon>
        <taxon>Platyrrhini</taxon>
        <taxon>Cebidae</taxon>
        <taxon>Callitrichinae</taxon>
        <taxon>Saguinus</taxon>
    </lineage>
</organism>
<evidence type="ECO:0000313" key="8">
    <source>
        <dbReference type="Proteomes" id="UP001266305"/>
    </source>
</evidence>
<evidence type="ECO:0000313" key="7">
    <source>
        <dbReference type="EMBL" id="KAK2099897.1"/>
    </source>
</evidence>
<dbReference type="InterPro" id="IPR032678">
    <property type="entry name" value="tRNA-synt_1_cat_dom"/>
</dbReference>
<keyword evidence="5" id="KW-0732">Signal</keyword>
<feature type="compositionally biased region" description="Basic and acidic residues" evidence="4">
    <location>
        <begin position="86"/>
        <end position="99"/>
    </location>
</feature>
<evidence type="ECO:0000256" key="3">
    <source>
        <dbReference type="ARBA" id="ARBA00022840"/>
    </source>
</evidence>
<keyword evidence="1" id="KW-0436">Ligase</keyword>
<comment type="caution">
    <text evidence="7">The sequence shown here is derived from an EMBL/GenBank/DDBJ whole genome shotgun (WGS) entry which is preliminary data.</text>
</comment>
<feature type="compositionally biased region" description="Polar residues" evidence="4">
    <location>
        <begin position="100"/>
        <end position="111"/>
    </location>
</feature>
<gene>
    <name evidence="7" type="ORF">P7K49_021245</name>
</gene>
<dbReference type="EMBL" id="JASSZA010000010">
    <property type="protein sequence ID" value="KAK2099897.1"/>
    <property type="molecule type" value="Genomic_DNA"/>
</dbReference>
<feature type="region of interest" description="Disordered" evidence="4">
    <location>
        <begin position="75"/>
        <end position="111"/>
    </location>
</feature>
<name>A0ABQ9US61_SAGOE</name>
<sequence>MRLGWSVTVCPAFSRVCSAMAGTLLGASMDIHGGGFDLRFPHHDNELAQSERPPLHSGHRVERCWVQQPPGPVMEASTWWGRQTRGRPEMPDSSAERTEASSSPSLQCTSF</sequence>
<keyword evidence="8" id="KW-1185">Reference proteome</keyword>
<dbReference type="PANTHER" id="PTHR10890">
    <property type="entry name" value="CYSTEINYL-TRNA SYNTHETASE"/>
    <property type="match status" value="1"/>
</dbReference>
<dbReference type="Pfam" id="PF01406">
    <property type="entry name" value="tRNA-synt_1e"/>
    <property type="match status" value="1"/>
</dbReference>
<accession>A0ABQ9US61</accession>
<feature type="chain" id="PRO_5047088523" description="tRNA synthetases class I catalytic domain-containing protein" evidence="5">
    <location>
        <begin position="20"/>
        <end position="111"/>
    </location>
</feature>
<evidence type="ECO:0000256" key="2">
    <source>
        <dbReference type="ARBA" id="ARBA00022741"/>
    </source>
</evidence>
<feature type="domain" description="tRNA synthetases class I catalytic" evidence="6">
    <location>
        <begin position="16"/>
        <end position="51"/>
    </location>
</feature>
<keyword evidence="2" id="KW-0547">Nucleotide-binding</keyword>
<protein>
    <recommendedName>
        <fullName evidence="6">tRNA synthetases class I catalytic domain-containing protein</fullName>
    </recommendedName>
</protein>
<dbReference type="InterPro" id="IPR014729">
    <property type="entry name" value="Rossmann-like_a/b/a_fold"/>
</dbReference>
<evidence type="ECO:0000256" key="1">
    <source>
        <dbReference type="ARBA" id="ARBA00022598"/>
    </source>
</evidence>
<keyword evidence="3" id="KW-0067">ATP-binding</keyword>
<evidence type="ECO:0000256" key="4">
    <source>
        <dbReference type="SAM" id="MobiDB-lite"/>
    </source>
</evidence>
<reference evidence="7 8" key="1">
    <citation type="submission" date="2023-05" db="EMBL/GenBank/DDBJ databases">
        <title>B98-5 Cell Line De Novo Hybrid Assembly: An Optical Mapping Approach.</title>
        <authorList>
            <person name="Kananen K."/>
            <person name="Auerbach J.A."/>
            <person name="Kautto E."/>
            <person name="Blachly J.S."/>
        </authorList>
    </citation>
    <scope>NUCLEOTIDE SEQUENCE [LARGE SCALE GENOMIC DNA]</scope>
    <source>
        <strain evidence="7">B95-8</strain>
        <tissue evidence="7">Cell line</tissue>
    </source>
</reference>